<feature type="region of interest" description="Disordered" evidence="1">
    <location>
        <begin position="1"/>
        <end position="20"/>
    </location>
</feature>
<dbReference type="Pfam" id="PF13602">
    <property type="entry name" value="ADH_zinc_N_2"/>
    <property type="match status" value="1"/>
</dbReference>
<evidence type="ECO:0000259" key="2">
    <source>
        <dbReference type="SMART" id="SM00829"/>
    </source>
</evidence>
<dbReference type="Gene3D" id="3.90.180.10">
    <property type="entry name" value="Medium-chain alcohol dehydrogenases, catalytic domain"/>
    <property type="match status" value="1"/>
</dbReference>
<accession>A0A7Y9FD20</accession>
<dbReference type="InterPro" id="IPR013154">
    <property type="entry name" value="ADH-like_N"/>
</dbReference>
<evidence type="ECO:0000313" key="6">
    <source>
        <dbReference type="Proteomes" id="UP000618382"/>
    </source>
</evidence>
<gene>
    <name evidence="4" type="ORF">BKA21_000683</name>
    <name evidence="3" type="ORF">Col01nite_29970</name>
</gene>
<protein>
    <submittedName>
        <fullName evidence="3 4">NADPH:quinone reductase</fullName>
    </submittedName>
</protein>
<evidence type="ECO:0000313" key="5">
    <source>
        <dbReference type="Proteomes" id="UP000577956"/>
    </source>
</evidence>
<dbReference type="PROSITE" id="PS01162">
    <property type="entry name" value="QOR_ZETA_CRYSTAL"/>
    <property type="match status" value="1"/>
</dbReference>
<dbReference type="PANTHER" id="PTHR44013:SF1">
    <property type="entry name" value="ZINC-TYPE ALCOHOL DEHYDROGENASE-LIKE PROTEIN C16A3.02C"/>
    <property type="match status" value="1"/>
</dbReference>
<dbReference type="InterPro" id="IPR052733">
    <property type="entry name" value="Chloroplast_QOR"/>
</dbReference>
<dbReference type="SMART" id="SM00829">
    <property type="entry name" value="PKS_ER"/>
    <property type="match status" value="1"/>
</dbReference>
<evidence type="ECO:0000256" key="1">
    <source>
        <dbReference type="SAM" id="MobiDB-lite"/>
    </source>
</evidence>
<dbReference type="CDD" id="cd08267">
    <property type="entry name" value="MDR1"/>
    <property type="match status" value="1"/>
</dbReference>
<keyword evidence="6" id="KW-1185">Reference proteome</keyword>
<reference evidence="4 5" key="1">
    <citation type="submission" date="2020-07" db="EMBL/GenBank/DDBJ databases">
        <title>Sequencing the genomes of 1000 actinobacteria strains.</title>
        <authorList>
            <person name="Klenk H.-P."/>
        </authorList>
    </citation>
    <scope>NUCLEOTIDE SEQUENCE [LARGE SCALE GENOMIC DNA]</scope>
    <source>
        <strain evidence="4 5">DSM 24482</strain>
    </source>
</reference>
<dbReference type="InterPro" id="IPR011032">
    <property type="entry name" value="GroES-like_sf"/>
</dbReference>
<dbReference type="SUPFAM" id="SSF50129">
    <property type="entry name" value="GroES-like"/>
    <property type="match status" value="1"/>
</dbReference>
<organism evidence="4 5">
    <name type="scientific">Cellulomonas oligotrophica</name>
    <dbReference type="NCBI Taxonomy" id="931536"/>
    <lineage>
        <taxon>Bacteria</taxon>
        <taxon>Bacillati</taxon>
        <taxon>Actinomycetota</taxon>
        <taxon>Actinomycetes</taxon>
        <taxon>Micrococcales</taxon>
        <taxon>Cellulomonadaceae</taxon>
        <taxon>Cellulomonas</taxon>
    </lineage>
</organism>
<dbReference type="InterPro" id="IPR002364">
    <property type="entry name" value="Quin_OxRdtase/zeta-crystal_CS"/>
</dbReference>
<dbReference type="Proteomes" id="UP000577956">
    <property type="component" value="Unassembled WGS sequence"/>
</dbReference>
<dbReference type="PANTHER" id="PTHR44013">
    <property type="entry name" value="ZINC-TYPE ALCOHOL DEHYDROGENASE-LIKE PROTEIN C16A3.02C"/>
    <property type="match status" value="1"/>
</dbReference>
<dbReference type="EMBL" id="JACCBK010000001">
    <property type="protein sequence ID" value="NYD85134.1"/>
    <property type="molecule type" value="Genomic_DNA"/>
</dbReference>
<sequence length="347" mass="35739">MTEQAQRPDAQDGARPRSTMRAAVQDSYAGPWRVADVPVPAPGAGEVLVRVEAAGVDRGTWHLAAGEPYLVRPVFGVRRPRTPVPGRDLSGVVVALGPGTTRLAVGDRVLGVGRGAFAELAVAPERTLVPVPVGPHALTGVEAAALPTSGQTAWQALHTAGRVGAGQRVLVLGASGGVGTFAVQVARAAGAVVTAVTSAAKADVVRGLGAEHVVTHDVDGDAPLLEAPHDLVVDVGGCRPVGLLRRLTTRDGTVVVVGGESGGRWTSGYERLLRVAAVNPFVPQRLLPLTARDDAHDLARLVALVEEGLLRPVVDRVEPLDRAQDAVDHVGAGRARGKVVVRVGPTG</sequence>
<dbReference type="Proteomes" id="UP000618382">
    <property type="component" value="Unassembled WGS sequence"/>
</dbReference>
<name>A0A7Y9FD20_9CELL</name>
<dbReference type="Gene3D" id="3.40.50.720">
    <property type="entry name" value="NAD(P)-binding Rossmann-like Domain"/>
    <property type="match status" value="1"/>
</dbReference>
<evidence type="ECO:0000313" key="3">
    <source>
        <dbReference type="EMBL" id="GIG33838.1"/>
    </source>
</evidence>
<dbReference type="GO" id="GO:0016491">
    <property type="term" value="F:oxidoreductase activity"/>
    <property type="evidence" value="ECO:0007669"/>
    <property type="project" value="InterPro"/>
</dbReference>
<dbReference type="AlphaFoldDB" id="A0A7Y9FD20"/>
<dbReference type="InterPro" id="IPR036291">
    <property type="entry name" value="NAD(P)-bd_dom_sf"/>
</dbReference>
<reference evidence="3 6" key="2">
    <citation type="submission" date="2021-01" db="EMBL/GenBank/DDBJ databases">
        <title>Whole genome shotgun sequence of Cellulomonas oligotrophica NBRC 109435.</title>
        <authorList>
            <person name="Komaki H."/>
            <person name="Tamura T."/>
        </authorList>
    </citation>
    <scope>NUCLEOTIDE SEQUENCE [LARGE SCALE GENOMIC DNA]</scope>
    <source>
        <strain evidence="3 6">NBRC 109435</strain>
    </source>
</reference>
<dbReference type="InterPro" id="IPR020843">
    <property type="entry name" value="ER"/>
</dbReference>
<comment type="caution">
    <text evidence="4">The sequence shown here is derived from an EMBL/GenBank/DDBJ whole genome shotgun (WGS) entry which is preliminary data.</text>
</comment>
<dbReference type="Pfam" id="PF08240">
    <property type="entry name" value="ADH_N"/>
    <property type="match status" value="1"/>
</dbReference>
<proteinExistence type="predicted"/>
<feature type="domain" description="Enoyl reductase (ER)" evidence="2">
    <location>
        <begin position="30"/>
        <end position="341"/>
    </location>
</feature>
<dbReference type="RefSeq" id="WP_203793536.1">
    <property type="nucleotide sequence ID" value="NZ_BAABFI010000017.1"/>
</dbReference>
<evidence type="ECO:0000313" key="4">
    <source>
        <dbReference type="EMBL" id="NYD85134.1"/>
    </source>
</evidence>
<dbReference type="GO" id="GO:0008270">
    <property type="term" value="F:zinc ion binding"/>
    <property type="evidence" value="ECO:0007669"/>
    <property type="project" value="InterPro"/>
</dbReference>
<dbReference type="EMBL" id="BONN01000009">
    <property type="protein sequence ID" value="GIG33838.1"/>
    <property type="molecule type" value="Genomic_DNA"/>
</dbReference>
<dbReference type="SUPFAM" id="SSF51735">
    <property type="entry name" value="NAD(P)-binding Rossmann-fold domains"/>
    <property type="match status" value="1"/>
</dbReference>